<evidence type="ECO:0000256" key="3">
    <source>
        <dbReference type="ARBA" id="ARBA00013942"/>
    </source>
</evidence>
<dbReference type="InterPro" id="IPR006354">
    <property type="entry name" value="HAD-SF_hydro_IIA_hyp1"/>
</dbReference>
<sequence>MKNYKAYLIDLDGTLYKGNETIDGAKAFISYLNQHQIPHLYVTNNSTKEPEEVATKLSSMGLDAKATEVVTSALATAEYISEASPGASVYMLGGTGLKKALTSHGLQLKNDEFVDYVVIGLDEAVTYEKLATATLGVRNGATFISTNKDVSIPKERGFLPGNGAITSVVSVSTGVQPTFIGKPEPIIMHKALEQLESLGIKPDDVAMVGDLYDTDILSGINVSIDTIHVQTGVTTKAEIEQKDVPPTYSFKDLNEVINELEQ</sequence>
<dbReference type="EMBL" id="BKAX01000001">
    <property type="protein sequence ID" value="GEQ04652.1"/>
    <property type="molecule type" value="Genomic_DNA"/>
</dbReference>
<evidence type="ECO:0000256" key="1">
    <source>
        <dbReference type="ARBA" id="ARBA00002810"/>
    </source>
</evidence>
<feature type="binding site" evidence="10">
    <location>
        <position position="210"/>
    </location>
    <ligand>
        <name>Mg(2+)</name>
        <dbReference type="ChEBI" id="CHEBI:18420"/>
    </ligand>
</feature>
<dbReference type="FunFam" id="3.40.50.1000:FF:000053">
    <property type="entry name" value="TIGR01457 family HAD hydrolase"/>
    <property type="match status" value="1"/>
</dbReference>
<evidence type="ECO:0000313" key="14">
    <source>
        <dbReference type="Proteomes" id="UP000321057"/>
    </source>
</evidence>
<evidence type="ECO:0000256" key="2">
    <source>
        <dbReference type="ARBA" id="ARBA00006696"/>
    </source>
</evidence>
<keyword evidence="4 7" id="KW-0479">Metal-binding</keyword>
<dbReference type="STRING" id="1293.SH09_11325"/>
<dbReference type="CDD" id="cd07530">
    <property type="entry name" value="HAD_Pase_UmpH-like"/>
    <property type="match status" value="1"/>
</dbReference>
<dbReference type="Proteomes" id="UP000255277">
    <property type="component" value="Unassembled WGS sequence"/>
</dbReference>
<dbReference type="EMBL" id="UHDK01000001">
    <property type="protein sequence ID" value="SUM32247.1"/>
    <property type="molecule type" value="Genomic_DNA"/>
</dbReference>
<evidence type="ECO:0000256" key="6">
    <source>
        <dbReference type="ARBA" id="ARBA00022842"/>
    </source>
</evidence>
<feature type="active site" description="Nucleophile" evidence="8">
    <location>
        <position position="10"/>
    </location>
</feature>
<proteinExistence type="inferred from homology"/>
<dbReference type="InterPro" id="IPR036412">
    <property type="entry name" value="HAD-like_sf"/>
</dbReference>
<keyword evidence="5" id="KW-0378">Hydrolase</keyword>
<evidence type="ECO:0000256" key="8">
    <source>
        <dbReference type="PIRSR" id="PIRSR000915-1"/>
    </source>
</evidence>
<dbReference type="OrthoDB" id="9810449at2"/>
<dbReference type="SUPFAM" id="SSF56784">
    <property type="entry name" value="HAD-like"/>
    <property type="match status" value="1"/>
</dbReference>
<dbReference type="Gene3D" id="3.40.50.1000">
    <property type="entry name" value="HAD superfamily/HAD-like"/>
    <property type="match status" value="2"/>
</dbReference>
<dbReference type="PANTHER" id="PTHR19288">
    <property type="entry name" value="4-NITROPHENYLPHOSPHATASE-RELATED"/>
    <property type="match status" value="1"/>
</dbReference>
<keyword evidence="14" id="KW-1185">Reference proteome</keyword>
<dbReference type="SFLD" id="SFLDG01129">
    <property type="entry name" value="C1.5:_HAD__Beta-PGM__Phosphata"/>
    <property type="match status" value="1"/>
</dbReference>
<name>A0A0D0RLD1_STAGA</name>
<dbReference type="AlphaFoldDB" id="A0A0D0RLD1"/>
<dbReference type="GO" id="GO:0016791">
    <property type="term" value="F:phosphatase activity"/>
    <property type="evidence" value="ECO:0007669"/>
    <property type="project" value="TreeGrafter"/>
</dbReference>
<comment type="cofactor">
    <cofactor evidence="10">
        <name>Mg(2+)</name>
        <dbReference type="ChEBI" id="CHEBI:18420"/>
    </cofactor>
    <text evidence="10">Divalent metal ions. Mg(2+) is the most effective.</text>
</comment>
<evidence type="ECO:0000313" key="11">
    <source>
        <dbReference type="EMBL" id="GEQ04652.1"/>
    </source>
</evidence>
<evidence type="ECO:0000256" key="10">
    <source>
        <dbReference type="PIRSR" id="PIRSR000915-3"/>
    </source>
</evidence>
<gene>
    <name evidence="12" type="primary">nagD</name>
    <name evidence="12" type="ORF">NCTC12195_01689</name>
    <name evidence="11" type="ORF">SGA02_04800</name>
</gene>
<dbReference type="GO" id="GO:0046872">
    <property type="term" value="F:metal ion binding"/>
    <property type="evidence" value="ECO:0007669"/>
    <property type="project" value="UniProtKB-KW"/>
</dbReference>
<protein>
    <recommendedName>
        <fullName evidence="3 7">Acid sugar phosphatase</fullName>
        <ecNumber evidence="7">3.1.3.-</ecNumber>
    </recommendedName>
</protein>
<evidence type="ECO:0000256" key="7">
    <source>
        <dbReference type="PIRNR" id="PIRNR000915"/>
    </source>
</evidence>
<organism evidence="12 13">
    <name type="scientific">Staphylococcus gallinarum</name>
    <dbReference type="NCBI Taxonomy" id="1293"/>
    <lineage>
        <taxon>Bacteria</taxon>
        <taxon>Bacillati</taxon>
        <taxon>Bacillota</taxon>
        <taxon>Bacilli</taxon>
        <taxon>Bacillales</taxon>
        <taxon>Staphylococcaceae</taxon>
        <taxon>Staphylococcus</taxon>
    </lineage>
</organism>
<reference evidence="11 14" key="2">
    <citation type="submission" date="2019-07" db="EMBL/GenBank/DDBJ databases">
        <title>Whole genome shotgun sequence of Staphylococcus gallinarum NBRC 109767.</title>
        <authorList>
            <person name="Hosoyama A."/>
            <person name="Uohara A."/>
            <person name="Ohji S."/>
            <person name="Ichikawa N."/>
        </authorList>
    </citation>
    <scope>NUCLEOTIDE SEQUENCE [LARGE SCALE GENOMIC DNA]</scope>
    <source>
        <strain evidence="11 14">NBRC 109767</strain>
    </source>
</reference>
<dbReference type="InterPro" id="IPR006357">
    <property type="entry name" value="HAD-SF_hydro_IIA"/>
</dbReference>
<dbReference type="InterPro" id="IPR023214">
    <property type="entry name" value="HAD_sf"/>
</dbReference>
<dbReference type="Proteomes" id="UP000321057">
    <property type="component" value="Unassembled WGS sequence"/>
</dbReference>
<feature type="binding site" evidence="9">
    <location>
        <position position="182"/>
    </location>
    <ligand>
        <name>substrate</name>
    </ligand>
</feature>
<dbReference type="SFLD" id="SFLDG01139">
    <property type="entry name" value="C2.A:_Pyridoxal_Phosphate_Phos"/>
    <property type="match status" value="1"/>
</dbReference>
<dbReference type="PIRSF" id="PIRSF000915">
    <property type="entry name" value="PGP-type_phosphatase"/>
    <property type="match status" value="1"/>
</dbReference>
<dbReference type="NCBIfam" id="TIGR01460">
    <property type="entry name" value="HAD-SF-IIA"/>
    <property type="match status" value="1"/>
</dbReference>
<evidence type="ECO:0000256" key="5">
    <source>
        <dbReference type="ARBA" id="ARBA00022801"/>
    </source>
</evidence>
<evidence type="ECO:0000313" key="13">
    <source>
        <dbReference type="Proteomes" id="UP000255277"/>
    </source>
</evidence>
<dbReference type="EC" id="3.1.3.-" evidence="7"/>
<keyword evidence="6 7" id="KW-0460">Magnesium</keyword>
<comment type="function">
    <text evidence="1 7">Catalyzes the dephosphorylation of 2-6 carbon acid sugars in vitro.</text>
</comment>
<accession>A0A0D0RLD1</accession>
<dbReference type="Pfam" id="PF13344">
    <property type="entry name" value="Hydrolase_6"/>
    <property type="match status" value="1"/>
</dbReference>
<evidence type="ECO:0000313" key="12">
    <source>
        <dbReference type="EMBL" id="SUM32247.1"/>
    </source>
</evidence>
<dbReference type="GeneID" id="93845756"/>
<dbReference type="GO" id="GO:0005737">
    <property type="term" value="C:cytoplasm"/>
    <property type="evidence" value="ECO:0007669"/>
    <property type="project" value="TreeGrafter"/>
</dbReference>
<feature type="active site" description="Proton donor" evidence="8">
    <location>
        <position position="12"/>
    </location>
</feature>
<evidence type="ECO:0000256" key="4">
    <source>
        <dbReference type="ARBA" id="ARBA00022723"/>
    </source>
</evidence>
<dbReference type="RefSeq" id="WP_042739756.1">
    <property type="nucleotide sequence ID" value="NZ_BKAX01000001.1"/>
</dbReference>
<evidence type="ECO:0000256" key="9">
    <source>
        <dbReference type="PIRSR" id="PIRSR000915-2"/>
    </source>
</evidence>
<dbReference type="SFLD" id="SFLDS00003">
    <property type="entry name" value="Haloacid_Dehalogenase"/>
    <property type="match status" value="1"/>
</dbReference>
<feature type="binding site" evidence="10">
    <location>
        <position position="10"/>
    </location>
    <ligand>
        <name>Mg(2+)</name>
        <dbReference type="ChEBI" id="CHEBI:18420"/>
    </ligand>
</feature>
<reference evidence="12 13" key="1">
    <citation type="submission" date="2018-06" db="EMBL/GenBank/DDBJ databases">
        <authorList>
            <consortium name="Pathogen Informatics"/>
            <person name="Doyle S."/>
        </authorList>
    </citation>
    <scope>NUCLEOTIDE SEQUENCE [LARGE SCALE GENOMIC DNA]</scope>
    <source>
        <strain evidence="12 13">NCTC12195</strain>
    </source>
</reference>
<dbReference type="NCBIfam" id="TIGR01457">
    <property type="entry name" value="HAD-SF-IIA-hyp2"/>
    <property type="match status" value="1"/>
</dbReference>
<comment type="similarity">
    <text evidence="2 7">Belongs to the HAD-like hydrolase superfamily. NagD family.</text>
</comment>
<dbReference type="PANTHER" id="PTHR19288:SF46">
    <property type="entry name" value="HALOACID DEHALOGENASE-LIKE HYDROLASE DOMAIN-CONTAINING PROTEIN 2"/>
    <property type="match status" value="1"/>
</dbReference>
<dbReference type="Pfam" id="PF13242">
    <property type="entry name" value="Hydrolase_like"/>
    <property type="match status" value="1"/>
</dbReference>
<feature type="binding site" evidence="10">
    <location>
        <position position="12"/>
    </location>
    <ligand>
        <name>Mg(2+)</name>
        <dbReference type="ChEBI" id="CHEBI:18420"/>
    </ligand>
</feature>